<evidence type="ECO:0000259" key="2">
    <source>
        <dbReference type="Pfam" id="PF00892"/>
    </source>
</evidence>
<evidence type="ECO:0000313" key="4">
    <source>
        <dbReference type="Proteomes" id="UP001589683"/>
    </source>
</evidence>
<feature type="transmembrane region" description="Helical" evidence="1">
    <location>
        <begin position="130"/>
        <end position="149"/>
    </location>
</feature>
<dbReference type="EMBL" id="JBHMEA010000009">
    <property type="protein sequence ID" value="MFB9231023.1"/>
    <property type="molecule type" value="Genomic_DNA"/>
</dbReference>
<dbReference type="PANTHER" id="PTHR22911">
    <property type="entry name" value="ACYL-MALONYL CONDENSING ENZYME-RELATED"/>
    <property type="match status" value="1"/>
</dbReference>
<dbReference type="InterPro" id="IPR037185">
    <property type="entry name" value="EmrE-like"/>
</dbReference>
<feature type="transmembrane region" description="Helical" evidence="1">
    <location>
        <begin position="104"/>
        <end position="123"/>
    </location>
</feature>
<reference evidence="3 4" key="1">
    <citation type="submission" date="2024-09" db="EMBL/GenBank/DDBJ databases">
        <authorList>
            <person name="Sun Q."/>
            <person name="Mori K."/>
        </authorList>
    </citation>
    <scope>NUCLEOTIDE SEQUENCE [LARGE SCALE GENOMIC DNA]</scope>
    <source>
        <strain evidence="3 4">CECT 8726</strain>
    </source>
</reference>
<sequence>MGSVAAKSDRVVLGVLCMMTFSIFGPLIDAFAKLVPSEIPVGQIIAARFAVQGIMLLPMAAMFGWLHRPNNHELGLHIVRAALILLATGCFVAAIRVMPLADAIAIFFVEPFILTLLGGFLLGEAIGPRRIMACLVGFCGALLVIKPSFAAFGPVAMFPLGTAFCFAFYMVLTRRMAVAMHPVTLQAYTAIAAIGLAFPVLWFFDGSGSVALDPTFPERYGFLMLLGVGMSATIAHIFVSFALSLAPAATIAPFQYLEIVAATALGYWIFSDLPDALTFLGIAIIVGSGIYVFTRERRLSRLPTPPP</sequence>
<dbReference type="Pfam" id="PF00892">
    <property type="entry name" value="EamA"/>
    <property type="match status" value="2"/>
</dbReference>
<feature type="transmembrane region" description="Helical" evidence="1">
    <location>
        <begin position="253"/>
        <end position="270"/>
    </location>
</feature>
<feature type="transmembrane region" description="Helical" evidence="1">
    <location>
        <begin position="78"/>
        <end position="98"/>
    </location>
</feature>
<feature type="transmembrane region" description="Helical" evidence="1">
    <location>
        <begin position="155"/>
        <end position="173"/>
    </location>
</feature>
<accession>A0ABV5JE26</accession>
<name>A0ABV5JE26_9RHOB</name>
<feature type="domain" description="EamA" evidence="2">
    <location>
        <begin position="13"/>
        <end position="145"/>
    </location>
</feature>
<feature type="transmembrane region" description="Helical" evidence="1">
    <location>
        <begin position="12"/>
        <end position="32"/>
    </location>
</feature>
<keyword evidence="1" id="KW-1133">Transmembrane helix</keyword>
<dbReference type="Proteomes" id="UP001589683">
    <property type="component" value="Unassembled WGS sequence"/>
</dbReference>
<feature type="domain" description="EamA" evidence="2">
    <location>
        <begin position="158"/>
        <end position="290"/>
    </location>
</feature>
<evidence type="ECO:0000313" key="3">
    <source>
        <dbReference type="EMBL" id="MFB9231023.1"/>
    </source>
</evidence>
<proteinExistence type="predicted"/>
<feature type="transmembrane region" description="Helical" evidence="1">
    <location>
        <begin position="224"/>
        <end position="246"/>
    </location>
</feature>
<comment type="caution">
    <text evidence="3">The sequence shown here is derived from an EMBL/GenBank/DDBJ whole genome shotgun (WGS) entry which is preliminary data.</text>
</comment>
<dbReference type="SUPFAM" id="SSF103481">
    <property type="entry name" value="Multidrug resistance efflux transporter EmrE"/>
    <property type="match status" value="2"/>
</dbReference>
<dbReference type="InterPro" id="IPR000620">
    <property type="entry name" value="EamA_dom"/>
</dbReference>
<organism evidence="3 4">
    <name type="scientific">Pseudohalocynthiibacter aestuariivivens</name>
    <dbReference type="NCBI Taxonomy" id="1591409"/>
    <lineage>
        <taxon>Bacteria</taxon>
        <taxon>Pseudomonadati</taxon>
        <taxon>Pseudomonadota</taxon>
        <taxon>Alphaproteobacteria</taxon>
        <taxon>Rhodobacterales</taxon>
        <taxon>Paracoccaceae</taxon>
        <taxon>Pseudohalocynthiibacter</taxon>
    </lineage>
</organism>
<dbReference type="RefSeq" id="WP_246531794.1">
    <property type="nucleotide sequence ID" value="NZ_JAGFNU010000012.1"/>
</dbReference>
<feature type="transmembrane region" description="Helical" evidence="1">
    <location>
        <begin position="44"/>
        <end position="66"/>
    </location>
</feature>
<gene>
    <name evidence="3" type="ORF">ACFFUT_04380</name>
</gene>
<dbReference type="PANTHER" id="PTHR22911:SF103">
    <property type="entry name" value="BLR2811 PROTEIN"/>
    <property type="match status" value="1"/>
</dbReference>
<keyword evidence="4" id="KW-1185">Reference proteome</keyword>
<evidence type="ECO:0000256" key="1">
    <source>
        <dbReference type="SAM" id="Phobius"/>
    </source>
</evidence>
<keyword evidence="1" id="KW-0472">Membrane</keyword>
<dbReference type="Gene3D" id="1.10.3730.20">
    <property type="match status" value="1"/>
</dbReference>
<feature type="transmembrane region" description="Helical" evidence="1">
    <location>
        <begin position="185"/>
        <end position="204"/>
    </location>
</feature>
<keyword evidence="1" id="KW-0812">Transmembrane</keyword>
<protein>
    <submittedName>
        <fullName evidence="3">DMT family transporter</fullName>
    </submittedName>
</protein>
<feature type="transmembrane region" description="Helical" evidence="1">
    <location>
        <begin position="276"/>
        <end position="294"/>
    </location>
</feature>